<proteinExistence type="predicted"/>
<evidence type="ECO:0000313" key="3">
    <source>
        <dbReference type="Proteomes" id="UP000799324"/>
    </source>
</evidence>
<keyword evidence="3" id="KW-1185">Reference proteome</keyword>
<organism evidence="2 3">
    <name type="scientific">Lophiostoma macrostomum CBS 122681</name>
    <dbReference type="NCBI Taxonomy" id="1314788"/>
    <lineage>
        <taxon>Eukaryota</taxon>
        <taxon>Fungi</taxon>
        <taxon>Dikarya</taxon>
        <taxon>Ascomycota</taxon>
        <taxon>Pezizomycotina</taxon>
        <taxon>Dothideomycetes</taxon>
        <taxon>Pleosporomycetidae</taxon>
        <taxon>Pleosporales</taxon>
        <taxon>Lophiostomataceae</taxon>
        <taxon>Lophiostoma</taxon>
    </lineage>
</organism>
<protein>
    <submittedName>
        <fullName evidence="2">Uncharacterized protein</fullName>
    </submittedName>
</protein>
<reference evidence="2" key="1">
    <citation type="journal article" date="2020" name="Stud. Mycol.">
        <title>101 Dothideomycetes genomes: a test case for predicting lifestyles and emergence of pathogens.</title>
        <authorList>
            <person name="Haridas S."/>
            <person name="Albert R."/>
            <person name="Binder M."/>
            <person name="Bloem J."/>
            <person name="Labutti K."/>
            <person name="Salamov A."/>
            <person name="Andreopoulos B."/>
            <person name="Baker S."/>
            <person name="Barry K."/>
            <person name="Bills G."/>
            <person name="Bluhm B."/>
            <person name="Cannon C."/>
            <person name="Castanera R."/>
            <person name="Culley D."/>
            <person name="Daum C."/>
            <person name="Ezra D."/>
            <person name="Gonzalez J."/>
            <person name="Henrissat B."/>
            <person name="Kuo A."/>
            <person name="Liang C."/>
            <person name="Lipzen A."/>
            <person name="Lutzoni F."/>
            <person name="Magnuson J."/>
            <person name="Mondo S."/>
            <person name="Nolan M."/>
            <person name="Ohm R."/>
            <person name="Pangilinan J."/>
            <person name="Park H.-J."/>
            <person name="Ramirez L."/>
            <person name="Alfaro M."/>
            <person name="Sun H."/>
            <person name="Tritt A."/>
            <person name="Yoshinaga Y."/>
            <person name="Zwiers L.-H."/>
            <person name="Turgeon B."/>
            <person name="Goodwin S."/>
            <person name="Spatafora J."/>
            <person name="Crous P."/>
            <person name="Grigoriev I."/>
        </authorList>
    </citation>
    <scope>NUCLEOTIDE SEQUENCE</scope>
    <source>
        <strain evidence="2">CBS 122681</strain>
    </source>
</reference>
<evidence type="ECO:0000256" key="1">
    <source>
        <dbReference type="SAM" id="MobiDB-lite"/>
    </source>
</evidence>
<dbReference type="Proteomes" id="UP000799324">
    <property type="component" value="Unassembled WGS sequence"/>
</dbReference>
<evidence type="ECO:0000313" key="2">
    <source>
        <dbReference type="EMBL" id="KAF2658434.1"/>
    </source>
</evidence>
<dbReference type="OrthoDB" id="3784745at2759"/>
<name>A0A6A6TII1_9PLEO</name>
<accession>A0A6A6TII1</accession>
<sequence>MASTLDPVALWRKIDGGIRYKRFYSVTTMPAPWAPWSPLAAHGHMESRPCHCSKSHVHKLTCGHLVATSREAESCAPNCAGMDMGEIIRSHCGTSSQVRTNPDTELAFKSPQQIAEEAAAVLYQHAATHFTQQGEVDTAAAVFKRMLYTHQQHARPASHLGDFQCTECHHGQDEQGLRASVPVYYYRDDHFRVWIPLRDAEAAAVVHALKTGVRPRRQQLRRQNRQHRPNHGHGHRVQHGRITRHRTEEKNAVISRIRDENMAEEIGALGL</sequence>
<feature type="region of interest" description="Disordered" evidence="1">
    <location>
        <begin position="215"/>
        <end position="244"/>
    </location>
</feature>
<dbReference type="AlphaFoldDB" id="A0A6A6TII1"/>
<gene>
    <name evidence="2" type="ORF">K491DRAFT_713605</name>
</gene>
<dbReference type="EMBL" id="MU004315">
    <property type="protein sequence ID" value="KAF2658434.1"/>
    <property type="molecule type" value="Genomic_DNA"/>
</dbReference>